<accession>A0A482VME4</accession>
<keyword evidence="3" id="KW-0493">Microtubule</keyword>
<dbReference type="InterPro" id="IPR027417">
    <property type="entry name" value="P-loop_NTPase"/>
</dbReference>
<keyword evidence="2" id="KW-0963">Cytoplasm</keyword>
<name>A0A482VME4_ASBVE</name>
<evidence type="ECO:0000256" key="3">
    <source>
        <dbReference type="ARBA" id="ARBA00022701"/>
    </source>
</evidence>
<dbReference type="Proteomes" id="UP000292052">
    <property type="component" value="Unassembled WGS sequence"/>
</dbReference>
<proteinExistence type="inferred from homology"/>
<evidence type="ECO:0000256" key="7">
    <source>
        <dbReference type="ARBA" id="ARBA00023235"/>
    </source>
</evidence>
<dbReference type="GO" id="GO:0000922">
    <property type="term" value="C:spindle pole"/>
    <property type="evidence" value="ECO:0007669"/>
    <property type="project" value="UniProtKB-SubCell"/>
</dbReference>
<keyword evidence="5 8" id="KW-0067">ATP-binding</keyword>
<dbReference type="SMART" id="SM00382">
    <property type="entry name" value="AAA"/>
    <property type="match status" value="1"/>
</dbReference>
<dbReference type="FunFam" id="3.40.50.300:FF:001003">
    <property type="entry name" value="Vacuolar protein sorting-associated protein 4"/>
    <property type="match status" value="1"/>
</dbReference>
<evidence type="ECO:0000259" key="10">
    <source>
        <dbReference type="SMART" id="SM00382"/>
    </source>
</evidence>
<dbReference type="GO" id="GO:0005874">
    <property type="term" value="C:microtubule"/>
    <property type="evidence" value="ECO:0007669"/>
    <property type="project" value="UniProtKB-KW"/>
</dbReference>
<protein>
    <submittedName>
        <fullName evidence="11">AAA domain containing protein</fullName>
    </submittedName>
</protein>
<dbReference type="STRING" id="1661398.A0A482VME4"/>
<dbReference type="InterPro" id="IPR006594">
    <property type="entry name" value="LisH"/>
</dbReference>
<dbReference type="AlphaFoldDB" id="A0A482VME4"/>
<evidence type="ECO:0000256" key="1">
    <source>
        <dbReference type="ARBA" id="ARBA00004647"/>
    </source>
</evidence>
<dbReference type="InterPro" id="IPR050304">
    <property type="entry name" value="MT-severing_AAA_ATPase"/>
</dbReference>
<comment type="subcellular location">
    <subcellularLocation>
        <location evidence="1">Cytoplasm</location>
        <location evidence="1">Cytoskeleton</location>
        <location evidence="1">Spindle pole</location>
    </subcellularLocation>
</comment>
<dbReference type="InterPro" id="IPR041569">
    <property type="entry name" value="AAA_lid_3"/>
</dbReference>
<comment type="similarity">
    <text evidence="8">Belongs to the AAA ATPase family.</text>
</comment>
<evidence type="ECO:0000256" key="6">
    <source>
        <dbReference type="ARBA" id="ARBA00023212"/>
    </source>
</evidence>
<dbReference type="InterPro" id="IPR003593">
    <property type="entry name" value="AAA+_ATPase"/>
</dbReference>
<evidence type="ECO:0000256" key="2">
    <source>
        <dbReference type="ARBA" id="ARBA00022490"/>
    </source>
</evidence>
<gene>
    <name evidence="11" type="ORF">BDFB_003364</name>
</gene>
<comment type="caution">
    <text evidence="11">The sequence shown here is derived from an EMBL/GenBank/DDBJ whole genome shotgun (WGS) entry which is preliminary data.</text>
</comment>
<dbReference type="PANTHER" id="PTHR23074">
    <property type="entry name" value="AAA DOMAIN-CONTAINING"/>
    <property type="match status" value="1"/>
</dbReference>
<feature type="domain" description="AAA+ ATPase" evidence="10">
    <location>
        <begin position="216"/>
        <end position="350"/>
    </location>
</feature>
<evidence type="ECO:0000313" key="12">
    <source>
        <dbReference type="Proteomes" id="UP000292052"/>
    </source>
</evidence>
<dbReference type="InterPro" id="IPR003959">
    <property type="entry name" value="ATPase_AAA_core"/>
</dbReference>
<organism evidence="11 12">
    <name type="scientific">Asbolus verrucosus</name>
    <name type="common">Desert ironclad beetle</name>
    <dbReference type="NCBI Taxonomy" id="1661398"/>
    <lineage>
        <taxon>Eukaryota</taxon>
        <taxon>Metazoa</taxon>
        <taxon>Ecdysozoa</taxon>
        <taxon>Arthropoda</taxon>
        <taxon>Hexapoda</taxon>
        <taxon>Insecta</taxon>
        <taxon>Pterygota</taxon>
        <taxon>Neoptera</taxon>
        <taxon>Endopterygota</taxon>
        <taxon>Coleoptera</taxon>
        <taxon>Polyphaga</taxon>
        <taxon>Cucujiformia</taxon>
        <taxon>Tenebrionidae</taxon>
        <taxon>Pimeliinae</taxon>
        <taxon>Asbolus</taxon>
    </lineage>
</organism>
<dbReference type="GO" id="GO:0016853">
    <property type="term" value="F:isomerase activity"/>
    <property type="evidence" value="ECO:0007669"/>
    <property type="project" value="UniProtKB-KW"/>
</dbReference>
<dbReference type="PANTHER" id="PTHR23074:SF78">
    <property type="entry name" value="KATANIN P60 ATPASE-CONTAINING SUBUNIT A-LIKE 2"/>
    <property type="match status" value="1"/>
</dbReference>
<evidence type="ECO:0000256" key="5">
    <source>
        <dbReference type="ARBA" id="ARBA00022840"/>
    </source>
</evidence>
<dbReference type="Pfam" id="PF00004">
    <property type="entry name" value="AAA"/>
    <property type="match status" value="1"/>
</dbReference>
<dbReference type="Pfam" id="PF17862">
    <property type="entry name" value="AAA_lid_3"/>
    <property type="match status" value="1"/>
</dbReference>
<dbReference type="Gene3D" id="1.10.8.60">
    <property type="match status" value="1"/>
</dbReference>
<evidence type="ECO:0000256" key="9">
    <source>
        <dbReference type="SAM" id="MobiDB-lite"/>
    </source>
</evidence>
<dbReference type="SUPFAM" id="SSF52540">
    <property type="entry name" value="P-loop containing nucleoside triphosphate hydrolases"/>
    <property type="match status" value="1"/>
</dbReference>
<dbReference type="Gene3D" id="3.40.50.300">
    <property type="entry name" value="P-loop containing nucleotide triphosphate hydrolases"/>
    <property type="match status" value="1"/>
</dbReference>
<keyword evidence="12" id="KW-1185">Reference proteome</keyword>
<keyword evidence="4 8" id="KW-0547">Nucleotide-binding</keyword>
<dbReference type="PROSITE" id="PS00674">
    <property type="entry name" value="AAA"/>
    <property type="match status" value="1"/>
</dbReference>
<dbReference type="OrthoDB" id="191529at2759"/>
<dbReference type="PROSITE" id="PS50896">
    <property type="entry name" value="LISH"/>
    <property type="match status" value="1"/>
</dbReference>
<feature type="region of interest" description="Disordered" evidence="9">
    <location>
        <begin position="103"/>
        <end position="129"/>
    </location>
</feature>
<dbReference type="EMBL" id="QDEB01087914">
    <property type="protein sequence ID" value="RZC33538.1"/>
    <property type="molecule type" value="Genomic_DNA"/>
</dbReference>
<sequence>MMEMYSPYRTSSNTSNTYREHLKKEGQERKRNILHLILKYLLDNNLHSVAEILQNETQAGLYYQVCDNIDLDIVLQEYQSYYYTKFQKNPKILKKLAENEQTPIKKDNKRPITREKAQSVKPEKKEEKKEDPFQFEIITLSKDQSFSEIESKPLCDFENYSSEWREMAEQIIKQIIPKTLGITFKDCISLDETFETLKEAIVYPLNYPQLFEKACTWKGILLYGPPGTGKTLLAKALACEAPSTFINVTSSAFISKWRGESEKMVKVLFDVAKFYSPATIFIDEIDALASTSRDSNHEASRRFKSELLTQIDGIMKSEEVFVLATTNTPWAIDNALLRRFEKRILVPLPGENARGRIFQYYFQKNGHDFKNDDLAEFVRSTENFSGSDIRTVCKEVEMSLVREKLEQIKLGKADKRKSGPRQAKTGDVINALKKIKPCIAKGDYQKYIEWGAKYGAT</sequence>
<evidence type="ECO:0000256" key="8">
    <source>
        <dbReference type="RuleBase" id="RU003651"/>
    </source>
</evidence>
<dbReference type="GO" id="GO:0005524">
    <property type="term" value="F:ATP binding"/>
    <property type="evidence" value="ECO:0007669"/>
    <property type="project" value="UniProtKB-KW"/>
</dbReference>
<keyword evidence="7" id="KW-0413">Isomerase</keyword>
<dbReference type="GO" id="GO:0016887">
    <property type="term" value="F:ATP hydrolysis activity"/>
    <property type="evidence" value="ECO:0007669"/>
    <property type="project" value="InterPro"/>
</dbReference>
<reference evidence="11 12" key="1">
    <citation type="submission" date="2017-03" db="EMBL/GenBank/DDBJ databases">
        <title>Genome of the blue death feigning beetle - Asbolus verrucosus.</title>
        <authorList>
            <person name="Rider S.D."/>
        </authorList>
    </citation>
    <scope>NUCLEOTIDE SEQUENCE [LARGE SCALE GENOMIC DNA]</scope>
    <source>
        <strain evidence="11">Butters</strain>
        <tissue evidence="11">Head and leg muscle</tissue>
    </source>
</reference>
<keyword evidence="6" id="KW-0206">Cytoskeleton</keyword>
<evidence type="ECO:0000256" key="4">
    <source>
        <dbReference type="ARBA" id="ARBA00022741"/>
    </source>
</evidence>
<evidence type="ECO:0000313" key="11">
    <source>
        <dbReference type="EMBL" id="RZC33538.1"/>
    </source>
</evidence>
<dbReference type="InterPro" id="IPR003960">
    <property type="entry name" value="ATPase_AAA_CS"/>
</dbReference>